<evidence type="ECO:0000313" key="2">
    <source>
        <dbReference type="Proteomes" id="UP000029981"/>
    </source>
</evidence>
<reference evidence="1 2" key="3">
    <citation type="journal article" date="2010" name="BMC Genomics">
        <title>Transcriptome sequencing and comparative analysis of cucumber flowers with different sex types.</title>
        <authorList>
            <person name="Guo S."/>
            <person name="Zheng Y."/>
            <person name="Joung J.G."/>
            <person name="Liu S."/>
            <person name="Zhang Z."/>
            <person name="Crasta O.R."/>
            <person name="Sobral B.W."/>
            <person name="Xu Y."/>
            <person name="Huang S."/>
            <person name="Fei Z."/>
        </authorList>
    </citation>
    <scope>NUCLEOTIDE SEQUENCE [LARGE SCALE GENOMIC DNA]</scope>
    <source>
        <strain evidence="2">cv. 9930</strain>
    </source>
</reference>
<evidence type="ECO:0000313" key="1">
    <source>
        <dbReference type="EMBL" id="KGN47113.1"/>
    </source>
</evidence>
<keyword evidence="2" id="KW-1185">Reference proteome</keyword>
<name>A0A0A0KC71_CUCSA</name>
<dbReference type="Proteomes" id="UP000029981">
    <property type="component" value="Chromosome 6"/>
</dbReference>
<organism evidence="1 2">
    <name type="scientific">Cucumis sativus</name>
    <name type="common">Cucumber</name>
    <dbReference type="NCBI Taxonomy" id="3659"/>
    <lineage>
        <taxon>Eukaryota</taxon>
        <taxon>Viridiplantae</taxon>
        <taxon>Streptophyta</taxon>
        <taxon>Embryophyta</taxon>
        <taxon>Tracheophyta</taxon>
        <taxon>Spermatophyta</taxon>
        <taxon>Magnoliopsida</taxon>
        <taxon>eudicotyledons</taxon>
        <taxon>Gunneridae</taxon>
        <taxon>Pentapetalae</taxon>
        <taxon>rosids</taxon>
        <taxon>fabids</taxon>
        <taxon>Cucurbitales</taxon>
        <taxon>Cucurbitaceae</taxon>
        <taxon>Benincaseae</taxon>
        <taxon>Cucumis</taxon>
    </lineage>
</organism>
<dbReference type="Gramene" id="KGN47113">
    <property type="protein sequence ID" value="KGN47113"/>
    <property type="gene ID" value="Csa_6G188060"/>
</dbReference>
<dbReference type="AlphaFoldDB" id="A0A0A0KC71"/>
<gene>
    <name evidence="1" type="ORF">Csa_6G188060</name>
</gene>
<protein>
    <submittedName>
        <fullName evidence="1">Uncharacterized protein</fullName>
    </submittedName>
</protein>
<accession>A0A0A0KC71</accession>
<proteinExistence type="predicted"/>
<reference evidence="1 2" key="1">
    <citation type="journal article" date="2009" name="Nat. Genet.">
        <title>The genome of the cucumber, Cucumis sativus L.</title>
        <authorList>
            <person name="Huang S."/>
            <person name="Li R."/>
            <person name="Zhang Z."/>
            <person name="Li L."/>
            <person name="Gu X."/>
            <person name="Fan W."/>
            <person name="Lucas W.J."/>
            <person name="Wang X."/>
            <person name="Xie B."/>
            <person name="Ni P."/>
            <person name="Ren Y."/>
            <person name="Zhu H."/>
            <person name="Li J."/>
            <person name="Lin K."/>
            <person name="Jin W."/>
            <person name="Fei Z."/>
            <person name="Li G."/>
            <person name="Staub J."/>
            <person name="Kilian A."/>
            <person name="van der Vossen E.A."/>
            <person name="Wu Y."/>
            <person name="Guo J."/>
            <person name="He J."/>
            <person name="Jia Z."/>
            <person name="Ren Y."/>
            <person name="Tian G."/>
            <person name="Lu Y."/>
            <person name="Ruan J."/>
            <person name="Qian W."/>
            <person name="Wang M."/>
            <person name="Huang Q."/>
            <person name="Li B."/>
            <person name="Xuan Z."/>
            <person name="Cao J."/>
            <person name="Asan"/>
            <person name="Wu Z."/>
            <person name="Zhang J."/>
            <person name="Cai Q."/>
            <person name="Bai Y."/>
            <person name="Zhao B."/>
            <person name="Han Y."/>
            <person name="Li Y."/>
            <person name="Li X."/>
            <person name="Wang S."/>
            <person name="Shi Q."/>
            <person name="Liu S."/>
            <person name="Cho W.K."/>
            <person name="Kim J.Y."/>
            <person name="Xu Y."/>
            <person name="Heller-Uszynska K."/>
            <person name="Miao H."/>
            <person name="Cheng Z."/>
            <person name="Zhang S."/>
            <person name="Wu J."/>
            <person name="Yang Y."/>
            <person name="Kang H."/>
            <person name="Li M."/>
            <person name="Liang H."/>
            <person name="Ren X."/>
            <person name="Shi Z."/>
            <person name="Wen M."/>
            <person name="Jian M."/>
            <person name="Yang H."/>
            <person name="Zhang G."/>
            <person name="Yang Z."/>
            <person name="Chen R."/>
            <person name="Liu S."/>
            <person name="Li J."/>
            <person name="Ma L."/>
            <person name="Liu H."/>
            <person name="Zhou Y."/>
            <person name="Zhao J."/>
            <person name="Fang X."/>
            <person name="Li G."/>
            <person name="Fang L."/>
            <person name="Li Y."/>
            <person name="Liu D."/>
            <person name="Zheng H."/>
            <person name="Zhang Y."/>
            <person name="Qin N."/>
            <person name="Li Z."/>
            <person name="Yang G."/>
            <person name="Yang S."/>
            <person name="Bolund L."/>
            <person name="Kristiansen K."/>
            <person name="Zheng H."/>
            <person name="Li S."/>
            <person name="Zhang X."/>
            <person name="Yang H."/>
            <person name="Wang J."/>
            <person name="Sun R."/>
            <person name="Zhang B."/>
            <person name="Jiang S."/>
            <person name="Wang J."/>
            <person name="Du Y."/>
            <person name="Li S."/>
        </authorList>
    </citation>
    <scope>NUCLEOTIDE SEQUENCE [LARGE SCALE GENOMIC DNA]</scope>
    <source>
        <strain evidence="2">cv. 9930</strain>
    </source>
</reference>
<dbReference type="EMBL" id="CM002927">
    <property type="protein sequence ID" value="KGN47113.1"/>
    <property type="molecule type" value="Genomic_DNA"/>
</dbReference>
<reference evidence="1 2" key="4">
    <citation type="journal article" date="2011" name="BMC Genomics">
        <title>RNA-Seq improves annotation of protein-coding genes in the cucumber genome.</title>
        <authorList>
            <person name="Li Z."/>
            <person name="Zhang Z."/>
            <person name="Yan P."/>
            <person name="Huang S."/>
            <person name="Fei Z."/>
            <person name="Lin K."/>
        </authorList>
    </citation>
    <scope>NUCLEOTIDE SEQUENCE [LARGE SCALE GENOMIC DNA]</scope>
    <source>
        <strain evidence="2">cv. 9930</strain>
    </source>
</reference>
<reference evidence="1 2" key="2">
    <citation type="journal article" date="2009" name="PLoS ONE">
        <title>An integrated genetic and cytogenetic map of the cucumber genome.</title>
        <authorList>
            <person name="Ren Y."/>
            <person name="Zhang Z."/>
            <person name="Liu J."/>
            <person name="Staub J.E."/>
            <person name="Han Y."/>
            <person name="Cheng Z."/>
            <person name="Li X."/>
            <person name="Lu J."/>
            <person name="Miao H."/>
            <person name="Kang H."/>
            <person name="Xie B."/>
            <person name="Gu X."/>
            <person name="Wang X."/>
            <person name="Du Y."/>
            <person name="Jin W."/>
            <person name="Huang S."/>
        </authorList>
    </citation>
    <scope>NUCLEOTIDE SEQUENCE [LARGE SCALE GENOMIC DNA]</scope>
    <source>
        <strain evidence="2">cv. 9930</strain>
    </source>
</reference>
<sequence>MKPGEMATIDGLSNPNLISFLSVSQIGNGKDEDEMDITTVGDELRKGKARHQQLPPTARGGLSYVSDPTVEIILSSEYMGLTWYWIEPKTNYVPCDKRKPIVVIGGCKLWANKQTQSSNMTNRLIVKAHMDVGVEIRRTIPPRSKSVAGMAKLPDPPKRTLPISNCFPK</sequence>